<evidence type="ECO:0000313" key="3">
    <source>
        <dbReference type="Proteomes" id="UP000312032"/>
    </source>
</evidence>
<dbReference type="AlphaFoldDB" id="A0A5C4U2S6"/>
<feature type="transmembrane region" description="Helical" evidence="1">
    <location>
        <begin position="103"/>
        <end position="121"/>
    </location>
</feature>
<gene>
    <name evidence="2" type="ORF">FHE74_07215</name>
</gene>
<name>A0A5C4U2S6_9CORY</name>
<protein>
    <submittedName>
        <fullName evidence="2">Uncharacterized protein</fullName>
    </submittedName>
</protein>
<dbReference type="RefSeq" id="WP_139465832.1">
    <property type="nucleotide sequence ID" value="NZ_VDHJ01000009.1"/>
</dbReference>
<feature type="transmembrane region" description="Helical" evidence="1">
    <location>
        <begin position="127"/>
        <end position="153"/>
    </location>
</feature>
<organism evidence="2 3">
    <name type="scientific">Corynebacterium tapiri</name>
    <dbReference type="NCBI Taxonomy" id="1448266"/>
    <lineage>
        <taxon>Bacteria</taxon>
        <taxon>Bacillati</taxon>
        <taxon>Actinomycetota</taxon>
        <taxon>Actinomycetes</taxon>
        <taxon>Mycobacteriales</taxon>
        <taxon>Corynebacteriaceae</taxon>
        <taxon>Corynebacterium</taxon>
    </lineage>
</organism>
<keyword evidence="1" id="KW-0472">Membrane</keyword>
<feature type="transmembrane region" description="Helical" evidence="1">
    <location>
        <begin position="34"/>
        <end position="52"/>
    </location>
</feature>
<keyword evidence="1" id="KW-0812">Transmembrane</keyword>
<keyword evidence="3" id="KW-1185">Reference proteome</keyword>
<dbReference type="OrthoDB" id="4420351at2"/>
<proteinExistence type="predicted"/>
<dbReference type="Proteomes" id="UP000312032">
    <property type="component" value="Unassembled WGS sequence"/>
</dbReference>
<comment type="caution">
    <text evidence="2">The sequence shown here is derived from an EMBL/GenBank/DDBJ whole genome shotgun (WGS) entry which is preliminary data.</text>
</comment>
<reference evidence="2 3" key="1">
    <citation type="submission" date="2019-06" db="EMBL/GenBank/DDBJ databases">
        <authorList>
            <person name="Li J."/>
        </authorList>
    </citation>
    <scope>NUCLEOTIDE SEQUENCE [LARGE SCALE GENOMIC DNA]</scope>
    <source>
        <strain evidence="2 3">LMG 28165</strain>
    </source>
</reference>
<accession>A0A5C4U2S6</accession>
<evidence type="ECO:0000256" key="1">
    <source>
        <dbReference type="SAM" id="Phobius"/>
    </source>
</evidence>
<keyword evidence="1" id="KW-1133">Transmembrane helix</keyword>
<sequence>MALVDLLWSLVLITAPSVLISGPRSLRDGKRRRLFLLAIAAGLGSAALWFSWSPDRSVLEVFRLGMSNQLSWWQVLACGFTLIAANTALAVRYVHRADQVRALAAGLATGFASSYCISDAITSNPQAGIGALMAYVGTLVCALVFNCLLYACLRL</sequence>
<dbReference type="EMBL" id="VDHJ01000009">
    <property type="protein sequence ID" value="TNL96803.1"/>
    <property type="molecule type" value="Genomic_DNA"/>
</dbReference>
<feature type="transmembrane region" description="Helical" evidence="1">
    <location>
        <begin position="6"/>
        <end position="22"/>
    </location>
</feature>
<feature type="transmembrane region" description="Helical" evidence="1">
    <location>
        <begin position="72"/>
        <end position="91"/>
    </location>
</feature>
<evidence type="ECO:0000313" key="2">
    <source>
        <dbReference type="EMBL" id="TNL96803.1"/>
    </source>
</evidence>